<feature type="domain" description="DUF3447" evidence="1">
    <location>
        <begin position="249"/>
        <end position="323"/>
    </location>
</feature>
<proteinExistence type="predicted"/>
<sequence>MNAQNLLSFRKQIYDKIIMYIDNEVEDEDNELYSDLISIFQSSNIPENEHEFKELFILISHIEMYHHSNQLFLGKIEKILQLLLKEMKQKLPSFEICKIFQKNRRILLFLFQNELISIDDSIIKLIYDANPTTQYLFYSTELKNSMDKESGRLIDEEMKKQGEHFYNHFEENRQIGQNESYLCKLIREDSVEDFIEYTSRANINLSKKINDSIFETNLYLIENKPTIIEYAAFFGAIQIFQFLRLNEVELKSQLWNYAIHGRNPEIIHLLEEHKISPEIGYVKCYEEAIKCHHNEIAAYIIDNYGVRKETDYLPLKYWNYEFFPDIEYNNIFISCLCQYGYYVFVDIALKTECPDFNTSHLYKAIESENLDIFDILLSNPRIEISDHCLMKSQKLEKITIPSFIKSIGSLSFSECLNLSEVTIPSSVKTIGDKAFNLCQSLKHLTIPPSVTSIGKYAFNGCSSLTEIELPPNLTIISEGLFCKCSKLNKITIPQSVTSIEKYAFNGCSSLTEIELPPNLTIISENLFYECSKLNKITIPQSVTSIEKYAFNGCSSLTEIELPPNLTIISEGLFYECSKLNKITIPQSVTSIEKYAFHDCSSLTEIELPPDLTIISEGLFYHCSKLNKITIPSKVTTISRYAFGFCFNLNDLKIPESVTFIDKGAIPFFCIKQKKSCNIC</sequence>
<dbReference type="InterPro" id="IPR020683">
    <property type="entry name" value="DUF3447"/>
</dbReference>
<accession>A0ABR2J309</accession>
<dbReference type="Pfam" id="PF11929">
    <property type="entry name" value="DUF3447"/>
    <property type="match status" value="1"/>
</dbReference>
<dbReference type="InterPro" id="IPR036770">
    <property type="entry name" value="Ankyrin_rpt-contain_sf"/>
</dbReference>
<comment type="caution">
    <text evidence="2">The sequence shown here is derived from an EMBL/GenBank/DDBJ whole genome shotgun (WGS) entry which is preliminary data.</text>
</comment>
<name>A0ABR2J309_9EUKA</name>
<dbReference type="InterPro" id="IPR026906">
    <property type="entry name" value="LRR_5"/>
</dbReference>
<reference evidence="2 3" key="1">
    <citation type="submission" date="2024-04" db="EMBL/GenBank/DDBJ databases">
        <title>Tritrichomonas musculus Genome.</title>
        <authorList>
            <person name="Alves-Ferreira E."/>
            <person name="Grigg M."/>
            <person name="Lorenzi H."/>
            <person name="Galac M."/>
        </authorList>
    </citation>
    <scope>NUCLEOTIDE SEQUENCE [LARGE SCALE GENOMIC DNA]</scope>
    <source>
        <strain evidence="2 3">EAF2021</strain>
    </source>
</reference>
<keyword evidence="3" id="KW-1185">Reference proteome</keyword>
<evidence type="ECO:0000313" key="2">
    <source>
        <dbReference type="EMBL" id="KAK8871838.1"/>
    </source>
</evidence>
<dbReference type="SUPFAM" id="SSF52058">
    <property type="entry name" value="L domain-like"/>
    <property type="match status" value="2"/>
</dbReference>
<evidence type="ECO:0000313" key="3">
    <source>
        <dbReference type="Proteomes" id="UP001470230"/>
    </source>
</evidence>
<dbReference type="InterPro" id="IPR053139">
    <property type="entry name" value="Surface_bspA-like"/>
</dbReference>
<dbReference type="InterPro" id="IPR032675">
    <property type="entry name" value="LRR_dom_sf"/>
</dbReference>
<protein>
    <recommendedName>
        <fullName evidence="1">DUF3447 domain-containing protein</fullName>
    </recommendedName>
</protein>
<dbReference type="Gene3D" id="3.80.10.10">
    <property type="entry name" value="Ribonuclease Inhibitor"/>
    <property type="match status" value="4"/>
</dbReference>
<organism evidence="2 3">
    <name type="scientific">Tritrichomonas musculus</name>
    <dbReference type="NCBI Taxonomy" id="1915356"/>
    <lineage>
        <taxon>Eukaryota</taxon>
        <taxon>Metamonada</taxon>
        <taxon>Parabasalia</taxon>
        <taxon>Tritrichomonadida</taxon>
        <taxon>Tritrichomonadidae</taxon>
        <taxon>Tritrichomonas</taxon>
    </lineage>
</organism>
<gene>
    <name evidence="2" type="ORF">M9Y10_007581</name>
</gene>
<dbReference type="PANTHER" id="PTHR45661:SF3">
    <property type="entry name" value="IG-LIKE DOMAIN-CONTAINING PROTEIN"/>
    <property type="match status" value="1"/>
</dbReference>
<dbReference type="SUPFAM" id="SSF48403">
    <property type="entry name" value="Ankyrin repeat"/>
    <property type="match status" value="1"/>
</dbReference>
<dbReference type="Proteomes" id="UP001470230">
    <property type="component" value="Unassembled WGS sequence"/>
</dbReference>
<evidence type="ECO:0000259" key="1">
    <source>
        <dbReference type="Pfam" id="PF11929"/>
    </source>
</evidence>
<dbReference type="EMBL" id="JAPFFF010000013">
    <property type="protein sequence ID" value="KAK8871838.1"/>
    <property type="molecule type" value="Genomic_DNA"/>
</dbReference>
<dbReference type="PANTHER" id="PTHR45661">
    <property type="entry name" value="SURFACE ANTIGEN"/>
    <property type="match status" value="1"/>
</dbReference>
<dbReference type="Pfam" id="PF13306">
    <property type="entry name" value="LRR_5"/>
    <property type="match status" value="1"/>
</dbReference>